<feature type="compositionally biased region" description="Basic and acidic residues" evidence="10">
    <location>
        <begin position="68"/>
        <end position="81"/>
    </location>
</feature>
<comment type="subunit">
    <text evidence="9">Forms a complex with TatC.</text>
</comment>
<keyword evidence="12" id="KW-1185">Reference proteome</keyword>
<evidence type="ECO:0000256" key="7">
    <source>
        <dbReference type="ARBA" id="ARBA00023010"/>
    </source>
</evidence>
<name>A0AAQ3QSB0_9BACT</name>
<keyword evidence="6 9" id="KW-1133">Transmembrane helix</keyword>
<evidence type="ECO:0000256" key="3">
    <source>
        <dbReference type="ARBA" id="ARBA00022475"/>
    </source>
</evidence>
<dbReference type="InterPro" id="IPR003369">
    <property type="entry name" value="TatA/B/E"/>
</dbReference>
<dbReference type="InterPro" id="IPR006312">
    <property type="entry name" value="TatA/E"/>
</dbReference>
<gene>
    <name evidence="9" type="primary">tatA</name>
    <name evidence="11" type="ORF">RZN69_03890</name>
</gene>
<dbReference type="Proteomes" id="UP001304300">
    <property type="component" value="Chromosome"/>
</dbReference>
<evidence type="ECO:0000256" key="10">
    <source>
        <dbReference type="SAM" id="MobiDB-lite"/>
    </source>
</evidence>
<keyword evidence="5 9" id="KW-0653">Protein transport</keyword>
<reference evidence="11 12" key="1">
    <citation type="submission" date="2023-10" db="EMBL/GenBank/DDBJ databases">
        <title>Rubellicoccus peritrichatus gen. nov., sp. nov., isolated from an algae of coral reef tank.</title>
        <authorList>
            <person name="Luo J."/>
        </authorList>
    </citation>
    <scope>NUCLEOTIDE SEQUENCE [LARGE SCALE GENOMIC DNA]</scope>
    <source>
        <strain evidence="11 12">CR14</strain>
    </source>
</reference>
<comment type="subcellular location">
    <subcellularLocation>
        <location evidence="1 9">Cell membrane</location>
        <topology evidence="1 9">Single-pass membrane protein</topology>
    </subcellularLocation>
</comment>
<dbReference type="PANTHER" id="PTHR42982:SF1">
    <property type="entry name" value="SEC-INDEPENDENT PROTEIN TRANSLOCASE PROTEIN TATA"/>
    <property type="match status" value="1"/>
</dbReference>
<protein>
    <recommendedName>
        <fullName evidence="9">Sec-independent protein translocase protein TatA</fullName>
    </recommendedName>
</protein>
<evidence type="ECO:0000256" key="5">
    <source>
        <dbReference type="ARBA" id="ARBA00022927"/>
    </source>
</evidence>
<dbReference type="GO" id="GO:0008320">
    <property type="term" value="F:protein transmembrane transporter activity"/>
    <property type="evidence" value="ECO:0007669"/>
    <property type="project" value="UniProtKB-UniRule"/>
</dbReference>
<keyword evidence="4 9" id="KW-0812">Transmembrane</keyword>
<evidence type="ECO:0000313" key="12">
    <source>
        <dbReference type="Proteomes" id="UP001304300"/>
    </source>
</evidence>
<dbReference type="Gene3D" id="1.20.5.3310">
    <property type="match status" value="1"/>
</dbReference>
<dbReference type="KEGG" id="puo:RZN69_03890"/>
<dbReference type="GO" id="GO:0033281">
    <property type="term" value="C:TAT protein transport complex"/>
    <property type="evidence" value="ECO:0007669"/>
    <property type="project" value="UniProtKB-UniRule"/>
</dbReference>
<dbReference type="GO" id="GO:0043953">
    <property type="term" value="P:protein transport by the Tat complex"/>
    <property type="evidence" value="ECO:0007669"/>
    <property type="project" value="UniProtKB-UniRule"/>
</dbReference>
<keyword evidence="8 9" id="KW-0472">Membrane</keyword>
<keyword evidence="7 9" id="KW-0811">Translocation</keyword>
<proteinExistence type="inferred from homology"/>
<comment type="function">
    <text evidence="9">Part of the twin-arginine translocation (Tat) system that transports large folded proteins containing a characteristic twin-arginine motif in their signal peptide across membranes. TatA could form the protein-conducting channel of the Tat system.</text>
</comment>
<comment type="similarity">
    <text evidence="9">Belongs to the TatA/E family.</text>
</comment>
<dbReference type="EMBL" id="CP136920">
    <property type="protein sequence ID" value="WOO42218.1"/>
    <property type="molecule type" value="Genomic_DNA"/>
</dbReference>
<dbReference type="RefSeq" id="WP_317834710.1">
    <property type="nucleotide sequence ID" value="NZ_CP136920.1"/>
</dbReference>
<evidence type="ECO:0000313" key="11">
    <source>
        <dbReference type="EMBL" id="WOO42218.1"/>
    </source>
</evidence>
<dbReference type="Pfam" id="PF02416">
    <property type="entry name" value="TatA_B_E"/>
    <property type="match status" value="1"/>
</dbReference>
<evidence type="ECO:0000256" key="8">
    <source>
        <dbReference type="ARBA" id="ARBA00023136"/>
    </source>
</evidence>
<evidence type="ECO:0000256" key="9">
    <source>
        <dbReference type="HAMAP-Rule" id="MF_00236"/>
    </source>
</evidence>
<evidence type="ECO:0000256" key="2">
    <source>
        <dbReference type="ARBA" id="ARBA00022448"/>
    </source>
</evidence>
<dbReference type="NCBIfam" id="TIGR01411">
    <property type="entry name" value="tatAE"/>
    <property type="match status" value="1"/>
</dbReference>
<accession>A0AAQ3QSB0</accession>
<dbReference type="PANTHER" id="PTHR42982">
    <property type="entry name" value="SEC-INDEPENDENT PROTEIN TRANSLOCASE PROTEIN TATA"/>
    <property type="match status" value="1"/>
</dbReference>
<keyword evidence="2 9" id="KW-0813">Transport</keyword>
<sequence length="91" mass="9612">MVTSLPNISLGFLQNLGPWEITLIVVLALLLFGGKKLPELARGAGKAIKEFRGATADAEKTFKDAMNEAEVAQKKPTDEPSKPAGNSTATS</sequence>
<keyword evidence="3 9" id="KW-1003">Cell membrane</keyword>
<evidence type="ECO:0000256" key="1">
    <source>
        <dbReference type="ARBA" id="ARBA00004162"/>
    </source>
</evidence>
<feature type="region of interest" description="Disordered" evidence="10">
    <location>
        <begin position="68"/>
        <end position="91"/>
    </location>
</feature>
<evidence type="ECO:0000256" key="4">
    <source>
        <dbReference type="ARBA" id="ARBA00022692"/>
    </source>
</evidence>
<dbReference type="AlphaFoldDB" id="A0AAQ3QSB0"/>
<dbReference type="HAMAP" id="MF_00236">
    <property type="entry name" value="TatA_E"/>
    <property type="match status" value="1"/>
</dbReference>
<organism evidence="11 12">
    <name type="scientific">Rubellicoccus peritrichatus</name>
    <dbReference type="NCBI Taxonomy" id="3080537"/>
    <lineage>
        <taxon>Bacteria</taxon>
        <taxon>Pseudomonadati</taxon>
        <taxon>Verrucomicrobiota</taxon>
        <taxon>Opitutia</taxon>
        <taxon>Puniceicoccales</taxon>
        <taxon>Cerasicoccaceae</taxon>
        <taxon>Rubellicoccus</taxon>
    </lineage>
</organism>
<feature type="transmembrane region" description="Helical" evidence="9">
    <location>
        <begin position="12"/>
        <end position="32"/>
    </location>
</feature>
<evidence type="ECO:0000256" key="6">
    <source>
        <dbReference type="ARBA" id="ARBA00022989"/>
    </source>
</evidence>